<dbReference type="NCBIfam" id="NF006777">
    <property type="entry name" value="PRK09292.1"/>
    <property type="match status" value="1"/>
</dbReference>
<evidence type="ECO:0000256" key="1">
    <source>
        <dbReference type="ARBA" id="ARBA00004127"/>
    </source>
</evidence>
<organism evidence="8">
    <name type="scientific">Gracilinema caldarium</name>
    <dbReference type="NCBI Taxonomy" id="215591"/>
    <lineage>
        <taxon>Bacteria</taxon>
        <taxon>Pseudomonadati</taxon>
        <taxon>Spirochaetota</taxon>
        <taxon>Spirochaetia</taxon>
        <taxon>Spirochaetales</taxon>
        <taxon>Breznakiellaceae</taxon>
        <taxon>Gracilinema</taxon>
    </lineage>
</organism>
<dbReference type="GO" id="GO:0005886">
    <property type="term" value="C:plasma membrane"/>
    <property type="evidence" value="ECO:0007669"/>
    <property type="project" value="TreeGrafter"/>
</dbReference>
<evidence type="ECO:0000256" key="5">
    <source>
        <dbReference type="ARBA" id="ARBA00022989"/>
    </source>
</evidence>
<sequence>MSAAKKRGPAAEILVQNLWWNNPIFIQVLGICSTLAVTNNLTNTAIMTIGVSLTTAFSSMSLSAMNKLIPNKVRMIVQVLVISFYVIIIDIVLRAYLPDISRSLGPYVGLIITNCIIMGRAEGFARSNPPLLSFWDGLTSGFGYMAVLMLIAVVRELLGFGSLFGIPVLSALLGEAFTPWTIMIMAPSAFFLVALVIWGAKTMQENMKIATKASQGGAK</sequence>
<keyword evidence="3 7" id="KW-0812">Transmembrane</keyword>
<dbReference type="Pfam" id="PF02508">
    <property type="entry name" value="Rnf-Nqr"/>
    <property type="match status" value="1"/>
</dbReference>
<dbReference type="PIRSF" id="PIRSF006102">
    <property type="entry name" value="NQR_DE"/>
    <property type="match status" value="1"/>
</dbReference>
<feature type="transmembrane region" description="Helical" evidence="7">
    <location>
        <begin position="76"/>
        <end position="97"/>
    </location>
</feature>
<gene>
    <name evidence="8" type="ORF">ENS59_11530</name>
</gene>
<feature type="transmembrane region" description="Helical" evidence="7">
    <location>
        <begin position="142"/>
        <end position="165"/>
    </location>
</feature>
<feature type="transmembrane region" description="Helical" evidence="7">
    <location>
        <begin position="177"/>
        <end position="198"/>
    </location>
</feature>
<evidence type="ECO:0000256" key="7">
    <source>
        <dbReference type="SAM" id="Phobius"/>
    </source>
</evidence>
<evidence type="ECO:0000256" key="6">
    <source>
        <dbReference type="ARBA" id="ARBA00023136"/>
    </source>
</evidence>
<keyword evidence="4" id="KW-1278">Translocase</keyword>
<feature type="transmembrane region" description="Helical" evidence="7">
    <location>
        <begin position="103"/>
        <end position="121"/>
    </location>
</feature>
<keyword evidence="8" id="KW-0830">Ubiquinone</keyword>
<name>A0A7C3EAW8_9SPIR</name>
<dbReference type="PANTHER" id="PTHR30586">
    <property type="entry name" value="ELECTRON TRANSPORT COMPLEX PROTEIN RNFE"/>
    <property type="match status" value="1"/>
</dbReference>
<comment type="subcellular location">
    <subcellularLocation>
        <location evidence="1">Endomembrane system</location>
        <topology evidence="1">Multi-pass membrane protein</topology>
    </subcellularLocation>
</comment>
<evidence type="ECO:0000313" key="8">
    <source>
        <dbReference type="EMBL" id="HFH30116.1"/>
    </source>
</evidence>
<dbReference type="EMBL" id="DSVL01000355">
    <property type="protein sequence ID" value="HFH30116.1"/>
    <property type="molecule type" value="Genomic_DNA"/>
</dbReference>
<evidence type="ECO:0000256" key="4">
    <source>
        <dbReference type="ARBA" id="ARBA00022967"/>
    </source>
</evidence>
<reference evidence="8" key="1">
    <citation type="journal article" date="2020" name="mSystems">
        <title>Genome- and Community-Level Interaction Insights into Carbon Utilization and Element Cycling Functions of Hydrothermarchaeota in Hydrothermal Sediment.</title>
        <authorList>
            <person name="Zhou Z."/>
            <person name="Liu Y."/>
            <person name="Xu W."/>
            <person name="Pan J."/>
            <person name="Luo Z.H."/>
            <person name="Li M."/>
        </authorList>
    </citation>
    <scope>NUCLEOTIDE SEQUENCE [LARGE SCALE GENOMIC DNA]</scope>
    <source>
        <strain evidence="8">SpSt-503</strain>
    </source>
</reference>
<protein>
    <submittedName>
        <fullName evidence="8">NADH:ubiquinone reductase (Na(+)-transporting) subunit D</fullName>
    </submittedName>
</protein>
<dbReference type="AlphaFoldDB" id="A0A7C3EAW8"/>
<proteinExistence type="predicted"/>
<dbReference type="GO" id="GO:0012505">
    <property type="term" value="C:endomembrane system"/>
    <property type="evidence" value="ECO:0007669"/>
    <property type="project" value="UniProtKB-SubCell"/>
</dbReference>
<accession>A0A7C3EAW8</accession>
<dbReference type="PANTHER" id="PTHR30586:SF1">
    <property type="entry name" value="NA(+)-TRANSLOCATING NADH-QUINONE REDUCTASE SUBUNIT D"/>
    <property type="match status" value="1"/>
</dbReference>
<dbReference type="InterPro" id="IPR003667">
    <property type="entry name" value="NqrDE/RnfAE"/>
</dbReference>
<keyword evidence="2" id="KW-0813">Transport</keyword>
<evidence type="ECO:0000256" key="3">
    <source>
        <dbReference type="ARBA" id="ARBA00022692"/>
    </source>
</evidence>
<comment type="caution">
    <text evidence="8">The sequence shown here is derived from an EMBL/GenBank/DDBJ whole genome shotgun (WGS) entry which is preliminary data.</text>
</comment>
<keyword evidence="6 7" id="KW-0472">Membrane</keyword>
<keyword evidence="5 7" id="KW-1133">Transmembrane helix</keyword>
<evidence type="ECO:0000256" key="2">
    <source>
        <dbReference type="ARBA" id="ARBA00022448"/>
    </source>
</evidence>